<gene>
    <name evidence="1" type="ORF">CIRG_10162</name>
</gene>
<proteinExistence type="predicted"/>
<sequence>MALVGPSAVDDGPREREAVLVPCSIPPRQSLSTPSCSPLLLGRKQTICKPINSSKFAPTSPPRSYVFTLIPTERSPFLSPHVLSNAGDRLPRSVHTFCFRRRQQAGFCPVPMNDLATALQKLRIDLRPLLDMSRAFGCISEENYQRVDSQQQKQA</sequence>
<dbReference type="Proteomes" id="UP000054565">
    <property type="component" value="Unassembled WGS sequence"/>
</dbReference>
<protein>
    <submittedName>
        <fullName evidence="1">Uncharacterized protein</fullName>
    </submittedName>
</protein>
<accession>A0A0J6Y5L8</accession>
<dbReference type="EMBL" id="DS028102">
    <property type="protein sequence ID" value="KMP02339.1"/>
    <property type="molecule type" value="Genomic_DNA"/>
</dbReference>
<name>A0A0J6Y5L8_COCIT</name>
<evidence type="ECO:0000313" key="2">
    <source>
        <dbReference type="Proteomes" id="UP000054565"/>
    </source>
</evidence>
<evidence type="ECO:0000313" key="1">
    <source>
        <dbReference type="EMBL" id="KMP02339.1"/>
    </source>
</evidence>
<dbReference type="AlphaFoldDB" id="A0A0J6Y5L8"/>
<reference evidence="2" key="1">
    <citation type="journal article" date="2010" name="Genome Res.">
        <title>Population genomic sequencing of Coccidioides fungi reveals recent hybridization and transposon control.</title>
        <authorList>
            <person name="Neafsey D.E."/>
            <person name="Barker B.M."/>
            <person name="Sharpton T.J."/>
            <person name="Stajich J.E."/>
            <person name="Park D.J."/>
            <person name="Whiston E."/>
            <person name="Hung C.-Y."/>
            <person name="McMahan C."/>
            <person name="White J."/>
            <person name="Sykes S."/>
            <person name="Heiman D."/>
            <person name="Young S."/>
            <person name="Zeng Q."/>
            <person name="Abouelleil A."/>
            <person name="Aftuck L."/>
            <person name="Bessette D."/>
            <person name="Brown A."/>
            <person name="FitzGerald M."/>
            <person name="Lui A."/>
            <person name="Macdonald J.P."/>
            <person name="Priest M."/>
            <person name="Orbach M.J."/>
            <person name="Galgiani J.N."/>
            <person name="Kirkland T.N."/>
            <person name="Cole G.T."/>
            <person name="Birren B.W."/>
            <person name="Henn M.R."/>
            <person name="Taylor J.W."/>
            <person name="Rounsley S.D."/>
        </authorList>
    </citation>
    <scope>NUCLEOTIDE SEQUENCE [LARGE SCALE GENOMIC DNA]</scope>
    <source>
        <strain evidence="2">RMSCC 2394</strain>
    </source>
</reference>
<organism evidence="1 2">
    <name type="scientific">Coccidioides immitis RMSCC 2394</name>
    <dbReference type="NCBI Taxonomy" id="404692"/>
    <lineage>
        <taxon>Eukaryota</taxon>
        <taxon>Fungi</taxon>
        <taxon>Dikarya</taxon>
        <taxon>Ascomycota</taxon>
        <taxon>Pezizomycotina</taxon>
        <taxon>Eurotiomycetes</taxon>
        <taxon>Eurotiomycetidae</taxon>
        <taxon>Onygenales</taxon>
        <taxon>Onygenaceae</taxon>
        <taxon>Coccidioides</taxon>
    </lineage>
</organism>